<dbReference type="InterPro" id="IPR017850">
    <property type="entry name" value="Alkaline_phosphatase_core_sf"/>
</dbReference>
<keyword evidence="1" id="KW-0479">Metal-binding</keyword>
<dbReference type="Gene3D" id="3.40.720.10">
    <property type="entry name" value="Alkaline Phosphatase, subunit A"/>
    <property type="match status" value="1"/>
</dbReference>
<dbReference type="GO" id="GO:0008484">
    <property type="term" value="F:sulfuric ester hydrolase activity"/>
    <property type="evidence" value="ECO:0007669"/>
    <property type="project" value="TreeGrafter"/>
</dbReference>
<feature type="non-terminal residue" evidence="4">
    <location>
        <position position="1"/>
    </location>
</feature>
<dbReference type="SUPFAM" id="SSF53649">
    <property type="entry name" value="Alkaline phosphatase-like"/>
    <property type="match status" value="1"/>
</dbReference>
<evidence type="ECO:0000256" key="1">
    <source>
        <dbReference type="ARBA" id="ARBA00022723"/>
    </source>
</evidence>
<dbReference type="GO" id="GO:0046872">
    <property type="term" value="F:metal ion binding"/>
    <property type="evidence" value="ECO:0007669"/>
    <property type="project" value="UniProtKB-KW"/>
</dbReference>
<dbReference type="PANTHER" id="PTHR45953">
    <property type="entry name" value="IDURONATE 2-SULFATASE"/>
    <property type="match status" value="1"/>
</dbReference>
<name>A0A382CK85_9ZZZZ</name>
<dbReference type="EMBL" id="UINC01034968">
    <property type="protein sequence ID" value="SVB26618.1"/>
    <property type="molecule type" value="Genomic_DNA"/>
</dbReference>
<accession>A0A382CK85</accession>
<dbReference type="Pfam" id="PF00884">
    <property type="entry name" value="Sulfatase"/>
    <property type="match status" value="1"/>
</dbReference>
<organism evidence="4">
    <name type="scientific">marine metagenome</name>
    <dbReference type="NCBI Taxonomy" id="408172"/>
    <lineage>
        <taxon>unclassified sequences</taxon>
        <taxon>metagenomes</taxon>
        <taxon>ecological metagenomes</taxon>
    </lineage>
</organism>
<sequence length="248" mass="27808">AFMNNHAENAYNAGLDLAGTYAENPELSEEPGRTKEVNSYDGFRIDYFRSVSYVDRYVGKMIEKLEALGHAEDTMVVFTSDHGDMLGEHGLNLKMCFYDAAIKVPLLVHIPGEWDQGERDDRPVMLLDLVPTIAKGFGIETEEALPGIDLTSDAYGYDRPVYSEIVSSFGADVAQYGFENHVRMVKTNAWKYLSKAFGNHELYSVVDDPDENSNLGDDPAYQDVCAQMQELIDEHPGKYRVENVTVVE</sequence>
<evidence type="ECO:0000313" key="4">
    <source>
        <dbReference type="EMBL" id="SVB26618.1"/>
    </source>
</evidence>
<proteinExistence type="predicted"/>
<reference evidence="4" key="1">
    <citation type="submission" date="2018-05" db="EMBL/GenBank/DDBJ databases">
        <authorList>
            <person name="Lanie J.A."/>
            <person name="Ng W.-L."/>
            <person name="Kazmierczak K.M."/>
            <person name="Andrzejewski T.M."/>
            <person name="Davidsen T.M."/>
            <person name="Wayne K.J."/>
            <person name="Tettelin H."/>
            <person name="Glass J.I."/>
            <person name="Rusch D."/>
            <person name="Podicherti R."/>
            <person name="Tsui H.-C.T."/>
            <person name="Winkler M.E."/>
        </authorList>
    </citation>
    <scope>NUCLEOTIDE SEQUENCE</scope>
</reference>
<dbReference type="PANTHER" id="PTHR45953:SF1">
    <property type="entry name" value="IDURONATE 2-SULFATASE"/>
    <property type="match status" value="1"/>
</dbReference>
<protein>
    <recommendedName>
        <fullName evidence="3">Sulfatase N-terminal domain-containing protein</fullName>
    </recommendedName>
</protein>
<feature type="domain" description="Sulfatase N-terminal" evidence="3">
    <location>
        <begin position="2"/>
        <end position="138"/>
    </location>
</feature>
<keyword evidence="2" id="KW-0378">Hydrolase</keyword>
<evidence type="ECO:0000256" key="2">
    <source>
        <dbReference type="ARBA" id="ARBA00022801"/>
    </source>
</evidence>
<evidence type="ECO:0000259" key="3">
    <source>
        <dbReference type="Pfam" id="PF00884"/>
    </source>
</evidence>
<dbReference type="InterPro" id="IPR000917">
    <property type="entry name" value="Sulfatase_N"/>
</dbReference>
<dbReference type="AlphaFoldDB" id="A0A382CK85"/>
<gene>
    <name evidence="4" type="ORF">METZ01_LOCUS179472</name>
</gene>
<dbReference type="GO" id="GO:0005737">
    <property type="term" value="C:cytoplasm"/>
    <property type="evidence" value="ECO:0007669"/>
    <property type="project" value="TreeGrafter"/>
</dbReference>